<dbReference type="GO" id="GO:0007165">
    <property type="term" value="P:signal transduction"/>
    <property type="evidence" value="ECO:0007669"/>
    <property type="project" value="InterPro"/>
</dbReference>
<dbReference type="InterPro" id="IPR029458">
    <property type="entry name" value="Ras-bd_By2"/>
</dbReference>
<feature type="compositionally biased region" description="Low complexity" evidence="3">
    <location>
        <begin position="603"/>
        <end position="613"/>
    </location>
</feature>
<feature type="region of interest" description="Disordered" evidence="3">
    <location>
        <begin position="936"/>
        <end position="964"/>
    </location>
</feature>
<evidence type="ECO:0000256" key="1">
    <source>
        <dbReference type="ARBA" id="ARBA00022679"/>
    </source>
</evidence>
<dbReference type="SUPFAM" id="SSF56112">
    <property type="entry name" value="Protein kinase-like (PK-like)"/>
    <property type="match status" value="1"/>
</dbReference>
<dbReference type="InterPro" id="IPR001245">
    <property type="entry name" value="Ser-Thr/Tyr_kinase_cat_dom"/>
</dbReference>
<keyword evidence="7" id="KW-1185">Reference proteome</keyword>
<dbReference type="PROSITE" id="PS50011">
    <property type="entry name" value="PROTEIN_KINASE_DOM"/>
    <property type="match status" value="1"/>
</dbReference>
<dbReference type="Pfam" id="PF07714">
    <property type="entry name" value="PK_Tyr_Ser-Thr"/>
    <property type="match status" value="1"/>
</dbReference>
<feature type="domain" description="Ras-associating" evidence="5">
    <location>
        <begin position="539"/>
        <end position="599"/>
    </location>
</feature>
<feature type="domain" description="Protein kinase" evidence="4">
    <location>
        <begin position="77"/>
        <end position="347"/>
    </location>
</feature>
<dbReference type="PANTHER" id="PTHR44329">
    <property type="entry name" value="SERINE/THREONINE-PROTEIN KINASE TNNI3K-RELATED"/>
    <property type="match status" value="1"/>
</dbReference>
<name>A0A433QBE4_9FUNG</name>
<keyword evidence="1" id="KW-0808">Transferase</keyword>
<dbReference type="Pfam" id="PF00788">
    <property type="entry name" value="RA"/>
    <property type="match status" value="1"/>
</dbReference>
<feature type="compositionally biased region" description="Low complexity" evidence="3">
    <location>
        <begin position="894"/>
        <end position="906"/>
    </location>
</feature>
<dbReference type="Proteomes" id="UP000274822">
    <property type="component" value="Unassembled WGS sequence"/>
</dbReference>
<feature type="compositionally biased region" description="Polar residues" evidence="3">
    <location>
        <begin position="878"/>
        <end position="887"/>
    </location>
</feature>
<dbReference type="Pfam" id="PF14847">
    <property type="entry name" value="Ras_bdg_2"/>
    <property type="match status" value="2"/>
</dbReference>
<feature type="compositionally biased region" description="Polar residues" evidence="3">
    <location>
        <begin position="618"/>
        <end position="628"/>
    </location>
</feature>
<feature type="region of interest" description="Disordered" evidence="3">
    <location>
        <begin position="872"/>
        <end position="906"/>
    </location>
</feature>
<comment type="caution">
    <text evidence="6">The sequence shown here is derived from an EMBL/GenBank/DDBJ whole genome shotgun (WGS) entry which is preliminary data.</text>
</comment>
<dbReference type="GO" id="GO:0005524">
    <property type="term" value="F:ATP binding"/>
    <property type="evidence" value="ECO:0007669"/>
    <property type="project" value="InterPro"/>
</dbReference>
<protein>
    <submittedName>
        <fullName evidence="6">Uncharacterized protein</fullName>
    </submittedName>
</protein>
<dbReference type="AlphaFoldDB" id="A0A433QBE4"/>
<evidence type="ECO:0000259" key="5">
    <source>
        <dbReference type="PROSITE" id="PS50200"/>
    </source>
</evidence>
<evidence type="ECO:0000256" key="3">
    <source>
        <dbReference type="SAM" id="MobiDB-lite"/>
    </source>
</evidence>
<dbReference type="PROSITE" id="PS50200">
    <property type="entry name" value="RA"/>
    <property type="match status" value="1"/>
</dbReference>
<dbReference type="Gene3D" id="3.10.20.90">
    <property type="entry name" value="Phosphatidylinositol 3-kinase Catalytic Subunit, Chain A, domain 1"/>
    <property type="match status" value="3"/>
</dbReference>
<reference evidence="6 7" key="1">
    <citation type="journal article" date="2018" name="New Phytol.">
        <title>Phylogenomics of Endogonaceae and evolution of mycorrhizas within Mucoromycota.</title>
        <authorList>
            <person name="Chang Y."/>
            <person name="Desiro A."/>
            <person name="Na H."/>
            <person name="Sandor L."/>
            <person name="Lipzen A."/>
            <person name="Clum A."/>
            <person name="Barry K."/>
            <person name="Grigoriev I.V."/>
            <person name="Martin F.M."/>
            <person name="Stajich J.E."/>
            <person name="Smith M.E."/>
            <person name="Bonito G."/>
            <person name="Spatafora J.W."/>
        </authorList>
    </citation>
    <scope>NUCLEOTIDE SEQUENCE [LARGE SCALE GENOMIC DNA]</scope>
    <source>
        <strain evidence="6 7">AD002</strain>
    </source>
</reference>
<dbReference type="Gene3D" id="1.10.510.10">
    <property type="entry name" value="Transferase(Phosphotransferase) domain 1"/>
    <property type="match status" value="1"/>
</dbReference>
<feature type="compositionally biased region" description="Acidic residues" evidence="3">
    <location>
        <begin position="941"/>
        <end position="956"/>
    </location>
</feature>
<keyword evidence="2" id="KW-0418">Kinase</keyword>
<gene>
    <name evidence="6" type="ORF">BC938DRAFT_483734</name>
</gene>
<dbReference type="InterPro" id="IPR000719">
    <property type="entry name" value="Prot_kinase_dom"/>
</dbReference>
<feature type="region of interest" description="Disordered" evidence="3">
    <location>
        <begin position="603"/>
        <end position="633"/>
    </location>
</feature>
<evidence type="ECO:0000259" key="4">
    <source>
        <dbReference type="PROSITE" id="PS50011"/>
    </source>
</evidence>
<organism evidence="6 7">
    <name type="scientific">Jimgerdemannia flammicorona</name>
    <dbReference type="NCBI Taxonomy" id="994334"/>
    <lineage>
        <taxon>Eukaryota</taxon>
        <taxon>Fungi</taxon>
        <taxon>Fungi incertae sedis</taxon>
        <taxon>Mucoromycota</taxon>
        <taxon>Mucoromycotina</taxon>
        <taxon>Endogonomycetes</taxon>
        <taxon>Endogonales</taxon>
        <taxon>Endogonaceae</taxon>
        <taxon>Jimgerdemannia</taxon>
    </lineage>
</organism>
<dbReference type="InterPro" id="IPR011009">
    <property type="entry name" value="Kinase-like_dom_sf"/>
</dbReference>
<evidence type="ECO:0000313" key="7">
    <source>
        <dbReference type="Proteomes" id="UP000274822"/>
    </source>
</evidence>
<accession>A0A433QBE4</accession>
<dbReference type="SMART" id="SM01304">
    <property type="entry name" value="Ras_bdg_2"/>
    <property type="match status" value="2"/>
</dbReference>
<sequence>MQAEEEEEPSVENHEGDSRFQAKQLFLRYPQHEDLCVAAHINKLNFPGHDDELRKHLSALGLAELQPYLVWIPFERFVEFSVLGRGGFATVYRATVKAEDQRMFLRINVSEGVDMRSELQFALKELNENLVHEMVLNAHLSFHRIHSCQMDSVTKELIGLTRSPVTNRYHMIMELASSGSLETLLRDNPPQDWSTITRHALNIAKALSMIHKLGLVHNDLHPGNVVFDHISDAPFIIDIGLGHAMGRSHDDPHGCYGRFEYLPPEAFREEECTQKSDVYCFGTLMWQLVTASEPRLYGAIPQFADGLREELIPGVPTAYEDIYVACWDPDPEMRPTIEEVKLRLEGIKDEMERAPMASKTVEFVRGRREAREHDGETSRSSVGSDFTFAAGTVASRIASMSSFYSHEELKRIRSRTTMYDIRRNLGRRTAQSVLLQNGDMIYEEDRAELRQPFCVSVDDRCSTVLPWVLAKYNITDNWQDYTLWLRYDNEEGVQVFAVKRAHDDIKIQVPMEEMLRPQSQSELTGALSLDDPLYKLLVIALRKYRIKDDWRNYAMCMRYSVGGEVREREFGLEEKPLRIFADVKAAQQNPSFILKRTGTSSPVVSPSDSVSSPRGAWANSTKSPSTRMSRPGLWTSMNLDDDELAWNGAEGILPKEILNQQCISVTGYGRTRRINVHGATNAQEVMVKVLGKFSIDMEKAGEYEIYTMTGPMRGARALSDAELVAICSSPDWPEKDRLNLRRRLLPEAHLSSTRVIIGDQQYESMDEVKRRCVCVIGIGAQTRMVDVVDARDARDVMARVLGRFGIADDAAWYSILVWGGKEGEEKEARTLSDEALLEICRSIDRPEKEQFVLRKKYQCSFVAPEGSLTVAQVDDPSRSSLETTRQLTPPFPSPSSTQTTSKSSSSRPVLSKICTVQLLGEAPPPELLYARLAASLSHEDESMEEEEEEEEEEEDRGEMVAGTDDETSDIAVDLAPYFPDQRQEVLDIARILRERRRSRHLSGWSMDSEFLALADEVRSPKTLSLYVGKRGVVPVLMQMIEEIGVKDEGRGEKSGGEMAAVEGEMAAVDLDLSQEMPWLTSAII</sequence>
<proteinExistence type="predicted"/>
<dbReference type="InterPro" id="IPR000159">
    <property type="entry name" value="RA_dom"/>
</dbReference>
<dbReference type="GO" id="GO:0004674">
    <property type="term" value="F:protein serine/threonine kinase activity"/>
    <property type="evidence" value="ECO:0007669"/>
    <property type="project" value="TreeGrafter"/>
</dbReference>
<dbReference type="InterPro" id="IPR051681">
    <property type="entry name" value="Ser/Thr_Kinases-Pseudokinases"/>
</dbReference>
<evidence type="ECO:0000256" key="2">
    <source>
        <dbReference type="ARBA" id="ARBA00022777"/>
    </source>
</evidence>
<evidence type="ECO:0000313" key="6">
    <source>
        <dbReference type="EMBL" id="RUS27081.1"/>
    </source>
</evidence>
<dbReference type="EMBL" id="RBNJ01009078">
    <property type="protein sequence ID" value="RUS27081.1"/>
    <property type="molecule type" value="Genomic_DNA"/>
</dbReference>